<evidence type="ECO:0000256" key="3">
    <source>
        <dbReference type="ARBA" id="ARBA00022692"/>
    </source>
</evidence>
<organism evidence="13">
    <name type="scientific">Desertifilum tharense IPPAS B-1220</name>
    <dbReference type="NCBI Taxonomy" id="1781255"/>
    <lineage>
        <taxon>Bacteria</taxon>
        <taxon>Bacillati</taxon>
        <taxon>Cyanobacteriota</taxon>
        <taxon>Cyanophyceae</taxon>
        <taxon>Desertifilales</taxon>
        <taxon>Desertifilaceae</taxon>
        <taxon>Desertifilum</taxon>
    </lineage>
</organism>
<dbReference type="PROSITE" id="PS51371">
    <property type="entry name" value="CBS"/>
    <property type="match status" value="2"/>
</dbReference>
<evidence type="ECO:0000256" key="10">
    <source>
        <dbReference type="SAM" id="Phobius"/>
    </source>
</evidence>
<dbReference type="SUPFAM" id="SSF54631">
    <property type="entry name" value="CBS-domain pair"/>
    <property type="match status" value="1"/>
</dbReference>
<evidence type="ECO:0000256" key="7">
    <source>
        <dbReference type="ARBA" id="ARBA00023136"/>
    </source>
</evidence>
<gene>
    <name evidence="13" type="ORF">BH720_07800</name>
</gene>
<dbReference type="SUPFAM" id="SSF56176">
    <property type="entry name" value="FAD-binding/transporter-associated domain-like"/>
    <property type="match status" value="1"/>
</dbReference>
<name>A0A1E5QNB7_9CYAN</name>
<keyword evidence="3 9" id="KW-0812">Transmembrane</keyword>
<dbReference type="STRING" id="1781255.BH720_07800"/>
<evidence type="ECO:0000256" key="1">
    <source>
        <dbReference type="ARBA" id="ARBA00004141"/>
    </source>
</evidence>
<dbReference type="InterPro" id="IPR044751">
    <property type="entry name" value="Ion_transp-like_CBS"/>
</dbReference>
<feature type="transmembrane region" description="Helical" evidence="10">
    <location>
        <begin position="60"/>
        <end position="83"/>
    </location>
</feature>
<evidence type="ECO:0000259" key="11">
    <source>
        <dbReference type="PROSITE" id="PS51371"/>
    </source>
</evidence>
<keyword evidence="6 8" id="KW-0129">CBS domain</keyword>
<dbReference type="InterPro" id="IPR016169">
    <property type="entry name" value="FAD-bd_PCMH_sub2"/>
</dbReference>
<dbReference type="EMBL" id="MJGC01000044">
    <property type="protein sequence ID" value="OEJ75823.1"/>
    <property type="molecule type" value="Genomic_DNA"/>
</dbReference>
<dbReference type="InterPro" id="IPR000644">
    <property type="entry name" value="CBS_dom"/>
</dbReference>
<dbReference type="InterPro" id="IPR046342">
    <property type="entry name" value="CBS_dom_sf"/>
</dbReference>
<comment type="caution">
    <text evidence="13">The sequence shown here is derived from an EMBL/GenBank/DDBJ whole genome shotgun (WGS) entry which is preliminary data.</text>
</comment>
<dbReference type="InterPro" id="IPR002550">
    <property type="entry name" value="CNNM"/>
</dbReference>
<dbReference type="Pfam" id="PF01595">
    <property type="entry name" value="CNNM"/>
    <property type="match status" value="1"/>
</dbReference>
<proteinExistence type="inferred from homology"/>
<sequence length="443" mass="48279">MSSLSVEILVIVLLVVANGIFAMSEIAIISSRKARLQELINQGNLKARTALDLANTPNRFLSTVQVGITLVGIFAGAFGGATLSESLARELQRVPMFRPYAQALSFSLVVIGITYLSLIVGELVPKRLALNSPEEIATLVARPMSFLSAIASPIVHLLSASTEMVLRMLGINPAAPLPSVTEEELKILIQQGTEAGTFEAAEQEMVERVLRLGDRRLSSIMTPRPEIVWLDLNEPLEVNRQKIITSVHTRFPVCQGSPDEVLGVVQVTDLLASCLANQPLDLTVSLRQPLFVPEGTRALKVLELFKKTGTHIALAVDEYGVIQGLVTLNDILEAIVGDMPSSHEPEESGFTQREDGSWLVDGMISIEKLKAFFRLPELPGEQRGNYHTLGGFVVTYLGHIPTAAVHFEWGGFRFEVMDMDGNRVDKVLVMPVPTTAPNSNGQL</sequence>
<feature type="transmembrane region" description="Helical" evidence="10">
    <location>
        <begin position="103"/>
        <end position="124"/>
    </location>
</feature>
<feature type="domain" description="CNNM transmembrane" evidence="12">
    <location>
        <begin position="1"/>
        <end position="202"/>
    </location>
</feature>
<evidence type="ECO:0000259" key="12">
    <source>
        <dbReference type="PROSITE" id="PS51846"/>
    </source>
</evidence>
<dbReference type="GO" id="GO:0005886">
    <property type="term" value="C:plasma membrane"/>
    <property type="evidence" value="ECO:0007669"/>
    <property type="project" value="TreeGrafter"/>
</dbReference>
<dbReference type="GO" id="GO:0050660">
    <property type="term" value="F:flavin adenine dinucleotide binding"/>
    <property type="evidence" value="ECO:0007669"/>
    <property type="project" value="InterPro"/>
</dbReference>
<keyword evidence="5 9" id="KW-1133">Transmembrane helix</keyword>
<dbReference type="InterPro" id="IPR036318">
    <property type="entry name" value="FAD-bd_PCMH-like_sf"/>
</dbReference>
<feature type="domain" description="CBS" evidence="11">
    <location>
        <begin position="221"/>
        <end position="282"/>
    </location>
</feature>
<evidence type="ECO:0008006" key="14">
    <source>
        <dbReference type="Google" id="ProtNLM"/>
    </source>
</evidence>
<dbReference type="Gene3D" id="3.10.580.10">
    <property type="entry name" value="CBS-domain"/>
    <property type="match status" value="1"/>
</dbReference>
<dbReference type="AlphaFoldDB" id="A0A1E5QNB7"/>
<evidence type="ECO:0000256" key="9">
    <source>
        <dbReference type="PROSITE-ProRule" id="PRU01193"/>
    </source>
</evidence>
<dbReference type="CDD" id="cd04590">
    <property type="entry name" value="CBS_pair_CorC_HlyC_assoc"/>
    <property type="match status" value="1"/>
</dbReference>
<evidence type="ECO:0000256" key="5">
    <source>
        <dbReference type="ARBA" id="ARBA00022989"/>
    </source>
</evidence>
<evidence type="ECO:0000256" key="4">
    <source>
        <dbReference type="ARBA" id="ARBA00022737"/>
    </source>
</evidence>
<dbReference type="SMART" id="SM00116">
    <property type="entry name" value="CBS"/>
    <property type="match status" value="2"/>
</dbReference>
<comment type="subcellular location">
    <subcellularLocation>
        <location evidence="1">Membrane</location>
        <topology evidence="1">Multi-pass membrane protein</topology>
    </subcellularLocation>
</comment>
<dbReference type="Pfam" id="PF00571">
    <property type="entry name" value="CBS"/>
    <property type="match status" value="1"/>
</dbReference>
<protein>
    <recommendedName>
        <fullName evidence="14">Hemolysin</fullName>
    </recommendedName>
</protein>
<dbReference type="PANTHER" id="PTHR22777:SF17">
    <property type="entry name" value="UPF0053 PROTEIN SLL0260"/>
    <property type="match status" value="1"/>
</dbReference>
<dbReference type="Gene3D" id="3.30.465.10">
    <property type="match status" value="1"/>
</dbReference>
<evidence type="ECO:0000256" key="6">
    <source>
        <dbReference type="ARBA" id="ARBA00023122"/>
    </source>
</evidence>
<reference evidence="13" key="1">
    <citation type="submission" date="2016-09" db="EMBL/GenBank/DDBJ databases">
        <title>Draft genome of thermotolerant cyanobacterium Desertifilum sp. strain IPPAS B-1220.</title>
        <authorList>
            <person name="Sinetova M.A."/>
            <person name="Bolakhan K."/>
            <person name="Zayadan B.K."/>
            <person name="Mironov K.S."/>
            <person name="Ustinova V."/>
            <person name="Kupriyanova E.V."/>
            <person name="Sidorov R.A."/>
            <person name="Skrypnik A.N."/>
            <person name="Gogoleva N.E."/>
            <person name="Gogolev Y.V."/>
            <person name="Los D.A."/>
        </authorList>
    </citation>
    <scope>NUCLEOTIDE SEQUENCE [LARGE SCALE GENOMIC DNA]</scope>
    <source>
        <strain evidence="13">IPPAS B-1220</strain>
    </source>
</reference>
<dbReference type="Pfam" id="PF03471">
    <property type="entry name" value="CorC_HlyC"/>
    <property type="match status" value="1"/>
</dbReference>
<feature type="domain" description="CBS" evidence="11">
    <location>
        <begin position="285"/>
        <end position="341"/>
    </location>
</feature>
<evidence type="ECO:0000256" key="8">
    <source>
        <dbReference type="PROSITE-ProRule" id="PRU00703"/>
    </source>
</evidence>
<dbReference type="PANTHER" id="PTHR22777">
    <property type="entry name" value="HEMOLYSIN-RELATED"/>
    <property type="match status" value="1"/>
</dbReference>
<evidence type="ECO:0000256" key="2">
    <source>
        <dbReference type="ARBA" id="ARBA00006337"/>
    </source>
</evidence>
<dbReference type="SMART" id="SM01091">
    <property type="entry name" value="CorC_HlyC"/>
    <property type="match status" value="1"/>
</dbReference>
<comment type="similarity">
    <text evidence="2">Belongs to the UPF0053 family.</text>
</comment>
<dbReference type="RefSeq" id="WP_069966615.1">
    <property type="nucleotide sequence ID" value="NZ_CM124774.1"/>
</dbReference>
<keyword evidence="4" id="KW-0677">Repeat</keyword>
<keyword evidence="7 9" id="KW-0472">Membrane</keyword>
<feature type="transmembrane region" description="Helical" evidence="10">
    <location>
        <begin position="6"/>
        <end position="29"/>
    </location>
</feature>
<evidence type="ECO:0000313" key="13">
    <source>
        <dbReference type="EMBL" id="OEJ75823.1"/>
    </source>
</evidence>
<dbReference type="PROSITE" id="PS51846">
    <property type="entry name" value="CNNM"/>
    <property type="match status" value="1"/>
</dbReference>
<dbReference type="InterPro" id="IPR005170">
    <property type="entry name" value="Transptr-assoc_dom"/>
</dbReference>
<accession>A0A1E5QNB7</accession>
<dbReference type="OrthoDB" id="9798188at2"/>